<evidence type="ECO:0000313" key="3">
    <source>
        <dbReference type="Proteomes" id="UP001218218"/>
    </source>
</evidence>
<accession>A0AAD7F185</accession>
<reference evidence="2" key="1">
    <citation type="submission" date="2023-03" db="EMBL/GenBank/DDBJ databases">
        <title>Massive genome expansion in bonnet fungi (Mycena s.s.) driven by repeated elements and novel gene families across ecological guilds.</title>
        <authorList>
            <consortium name="Lawrence Berkeley National Laboratory"/>
            <person name="Harder C.B."/>
            <person name="Miyauchi S."/>
            <person name="Viragh M."/>
            <person name="Kuo A."/>
            <person name="Thoen E."/>
            <person name="Andreopoulos B."/>
            <person name="Lu D."/>
            <person name="Skrede I."/>
            <person name="Drula E."/>
            <person name="Henrissat B."/>
            <person name="Morin E."/>
            <person name="Kohler A."/>
            <person name="Barry K."/>
            <person name="LaButti K."/>
            <person name="Morin E."/>
            <person name="Salamov A."/>
            <person name="Lipzen A."/>
            <person name="Mereny Z."/>
            <person name="Hegedus B."/>
            <person name="Baldrian P."/>
            <person name="Stursova M."/>
            <person name="Weitz H."/>
            <person name="Taylor A."/>
            <person name="Grigoriev I.V."/>
            <person name="Nagy L.G."/>
            <person name="Martin F."/>
            <person name="Kauserud H."/>
        </authorList>
    </citation>
    <scope>NUCLEOTIDE SEQUENCE</scope>
    <source>
        <strain evidence="2">CBHHK002</strain>
    </source>
</reference>
<proteinExistence type="predicted"/>
<feature type="compositionally biased region" description="Polar residues" evidence="1">
    <location>
        <begin position="161"/>
        <end position="171"/>
    </location>
</feature>
<evidence type="ECO:0000256" key="1">
    <source>
        <dbReference type="SAM" id="MobiDB-lite"/>
    </source>
</evidence>
<gene>
    <name evidence="2" type="ORF">DFH08DRAFT_801699</name>
</gene>
<feature type="region of interest" description="Disordered" evidence="1">
    <location>
        <begin position="114"/>
        <end position="171"/>
    </location>
</feature>
<comment type="caution">
    <text evidence="2">The sequence shown here is derived from an EMBL/GenBank/DDBJ whole genome shotgun (WGS) entry which is preliminary data.</text>
</comment>
<evidence type="ECO:0000313" key="2">
    <source>
        <dbReference type="EMBL" id="KAJ7359941.1"/>
    </source>
</evidence>
<name>A0AAD7F185_9AGAR</name>
<dbReference type="AlphaFoldDB" id="A0AAD7F185"/>
<sequence length="171" mass="18980">MEAKNIPPLKNQVYVQLCQHTQSGLCVCQLKILLPTPKQPLNHVWHWPLSIPAQRWLQKEFGNHKPQRLRHWSKGDENDVQARFSAKFGNHKPQRLRHWSKGDENNVQARFSAKRANGLAKPTNGLASRSAGLGFDLHPNTSPSPKKPVGAGTSPFESIGSVGNNSTVEAA</sequence>
<dbReference type="Proteomes" id="UP001218218">
    <property type="component" value="Unassembled WGS sequence"/>
</dbReference>
<keyword evidence="3" id="KW-1185">Reference proteome</keyword>
<organism evidence="2 3">
    <name type="scientific">Mycena albidolilacea</name>
    <dbReference type="NCBI Taxonomy" id="1033008"/>
    <lineage>
        <taxon>Eukaryota</taxon>
        <taxon>Fungi</taxon>
        <taxon>Dikarya</taxon>
        <taxon>Basidiomycota</taxon>
        <taxon>Agaricomycotina</taxon>
        <taxon>Agaricomycetes</taxon>
        <taxon>Agaricomycetidae</taxon>
        <taxon>Agaricales</taxon>
        <taxon>Marasmiineae</taxon>
        <taxon>Mycenaceae</taxon>
        <taxon>Mycena</taxon>
    </lineage>
</organism>
<dbReference type="EMBL" id="JARIHO010000006">
    <property type="protein sequence ID" value="KAJ7359941.1"/>
    <property type="molecule type" value="Genomic_DNA"/>
</dbReference>
<protein>
    <submittedName>
        <fullName evidence="2">Uncharacterized protein</fullName>
    </submittedName>
</protein>